<dbReference type="KEGG" id="schk:GII14_00625"/>
<dbReference type="PANTHER" id="PTHR33420">
    <property type="entry name" value="FIMBRIAL SUBUNIT ELFA-RELATED"/>
    <property type="match status" value="1"/>
</dbReference>
<evidence type="ECO:0000256" key="1">
    <source>
        <dbReference type="ARBA" id="ARBA00004561"/>
    </source>
</evidence>
<comment type="similarity">
    <text evidence="2">Belongs to the fimbrial protein family.</text>
</comment>
<dbReference type="SUPFAM" id="SSF49401">
    <property type="entry name" value="Bacterial adhesins"/>
    <property type="match status" value="1"/>
</dbReference>
<organism evidence="6 7">
    <name type="scientific">Shewanella chilikensis</name>
    <dbReference type="NCBI Taxonomy" id="558541"/>
    <lineage>
        <taxon>Bacteria</taxon>
        <taxon>Pseudomonadati</taxon>
        <taxon>Pseudomonadota</taxon>
        <taxon>Gammaproteobacteria</taxon>
        <taxon>Alteromonadales</taxon>
        <taxon>Shewanellaceae</taxon>
        <taxon>Shewanella</taxon>
    </lineage>
</organism>
<dbReference type="GO" id="GO:0009289">
    <property type="term" value="C:pilus"/>
    <property type="evidence" value="ECO:0007669"/>
    <property type="project" value="UniProtKB-SubCell"/>
</dbReference>
<dbReference type="GO" id="GO:0043709">
    <property type="term" value="P:cell adhesion involved in single-species biofilm formation"/>
    <property type="evidence" value="ECO:0007669"/>
    <property type="project" value="TreeGrafter"/>
</dbReference>
<dbReference type="AlphaFoldDB" id="A0A6G7LM14"/>
<accession>A0A6G7LM14</accession>
<feature type="domain" description="Fimbrial-type adhesion" evidence="5">
    <location>
        <begin position="193"/>
        <end position="368"/>
    </location>
</feature>
<proteinExistence type="inferred from homology"/>
<reference evidence="6 7" key="1">
    <citation type="submission" date="2019-11" db="EMBL/GenBank/DDBJ databases">
        <title>Complete Genome Sequence of Shewanella chilikensis Strain DC57, Isolated from Corroded Seal Rings at a floating production facility in Australia.</title>
        <authorList>
            <person name="Salgar-Chaparro S.J."/>
            <person name="Castillo-Villamizar G.A."/>
            <person name="Poehlein A."/>
            <person name="Daniel R."/>
            <person name="Machuca L."/>
        </authorList>
    </citation>
    <scope>NUCLEOTIDE SEQUENCE [LARGE SCALE GENOMIC DNA]</scope>
    <source>
        <strain evidence="6 7">DC57</strain>
    </source>
</reference>
<name>A0A6G7LM14_9GAMM</name>
<dbReference type="InterPro" id="IPR008966">
    <property type="entry name" value="Adhesion_dom_sf"/>
</dbReference>
<dbReference type="Pfam" id="PF00419">
    <property type="entry name" value="Fimbrial"/>
    <property type="match status" value="1"/>
</dbReference>
<dbReference type="Gene3D" id="2.60.40.3310">
    <property type="match status" value="1"/>
</dbReference>
<dbReference type="InterPro" id="IPR000259">
    <property type="entry name" value="Adhesion_dom_fimbrial"/>
</dbReference>
<evidence type="ECO:0000256" key="4">
    <source>
        <dbReference type="ARBA" id="ARBA00023263"/>
    </source>
</evidence>
<sequence length="368" mass="40498">MNNIQKFIGIFFIFLSLVMQPKMVEAVDCSQTSNFIDSQMPLAVNNLTVNPDMPNGTVIFKQNFLSGQTLSAYCNASNISYQAYIEHSYSSRPYSASPWKGGPYPQATIYQTGVPGIGVMMAANNSPFPSDKKFKTPTHENINRDYRYNNSHITLLLIKTGNVRPGTIKGMNLPTGSIRFKAPGTNFLWARVKIQGTINIVSQTCNVSNVNVPMGKHKIGDKLTTTGATTDWVDASIRLTNCPRFYGTLNDGNNTYYNYTTGASNTGTYTKNILGVSISPNTSIIDNSQGIMSIKSTTNSAKGVAIQLAEFSNGFNQYIKFGNLLNYTLLNNNRTTFTIPLKARYIQTESKVTPGRADATATFTLTYK</sequence>
<dbReference type="PANTHER" id="PTHR33420:SF3">
    <property type="entry name" value="FIMBRIAL SUBUNIT ELFA"/>
    <property type="match status" value="1"/>
</dbReference>
<evidence type="ECO:0000313" key="6">
    <source>
        <dbReference type="EMBL" id="QIJ02827.1"/>
    </source>
</evidence>
<comment type="subcellular location">
    <subcellularLocation>
        <location evidence="1">Fimbrium</location>
    </subcellularLocation>
</comment>
<keyword evidence="3" id="KW-0732">Signal</keyword>
<dbReference type="Gene3D" id="2.60.40.1090">
    <property type="entry name" value="Fimbrial-type adhesion domain"/>
    <property type="match status" value="1"/>
</dbReference>
<dbReference type="Proteomes" id="UP000502117">
    <property type="component" value="Chromosome"/>
</dbReference>
<dbReference type="InterPro" id="IPR036937">
    <property type="entry name" value="Adhesion_dom_fimbrial_sf"/>
</dbReference>
<evidence type="ECO:0000259" key="5">
    <source>
        <dbReference type="Pfam" id="PF00419"/>
    </source>
</evidence>
<protein>
    <submittedName>
        <fullName evidence="6">Fimbrial protein</fullName>
    </submittedName>
</protein>
<dbReference type="RefSeq" id="WP_165564264.1">
    <property type="nucleotide sequence ID" value="NZ_CP045857.1"/>
</dbReference>
<keyword evidence="4" id="KW-0281">Fimbrium</keyword>
<evidence type="ECO:0000313" key="7">
    <source>
        <dbReference type="Proteomes" id="UP000502117"/>
    </source>
</evidence>
<dbReference type="InterPro" id="IPR050263">
    <property type="entry name" value="Bact_Fimbrial_Adh_Pro"/>
</dbReference>
<gene>
    <name evidence="6" type="ORF">GII14_00625</name>
</gene>
<dbReference type="EMBL" id="CP045857">
    <property type="protein sequence ID" value="QIJ02827.1"/>
    <property type="molecule type" value="Genomic_DNA"/>
</dbReference>
<evidence type="ECO:0000256" key="3">
    <source>
        <dbReference type="ARBA" id="ARBA00022729"/>
    </source>
</evidence>
<evidence type="ECO:0000256" key="2">
    <source>
        <dbReference type="ARBA" id="ARBA00006671"/>
    </source>
</evidence>